<dbReference type="PANTHER" id="PTHR30055:SF209">
    <property type="entry name" value="POSSIBLE TRANSCRIPTIONAL REGULATORY PROTEIN (PROBABLY TETR-FAMILY)"/>
    <property type="match status" value="1"/>
</dbReference>
<dbReference type="Pfam" id="PF00440">
    <property type="entry name" value="TetR_N"/>
    <property type="match status" value="1"/>
</dbReference>
<evidence type="ECO:0000313" key="5">
    <source>
        <dbReference type="Proteomes" id="UP000220340"/>
    </source>
</evidence>
<dbReference type="GO" id="GO:0003700">
    <property type="term" value="F:DNA-binding transcription factor activity"/>
    <property type="evidence" value="ECO:0007669"/>
    <property type="project" value="TreeGrafter"/>
</dbReference>
<dbReference type="SUPFAM" id="SSF46689">
    <property type="entry name" value="Homeodomain-like"/>
    <property type="match status" value="1"/>
</dbReference>
<dbReference type="InterPro" id="IPR001647">
    <property type="entry name" value="HTH_TetR"/>
</dbReference>
<proteinExistence type="predicted"/>
<name>A0A2A7NQ53_9MYCO</name>
<dbReference type="InterPro" id="IPR050109">
    <property type="entry name" value="HTH-type_TetR-like_transc_reg"/>
</dbReference>
<dbReference type="PROSITE" id="PS50977">
    <property type="entry name" value="HTH_TETR_2"/>
    <property type="match status" value="1"/>
</dbReference>
<dbReference type="EMBL" id="PDCR01000032">
    <property type="protein sequence ID" value="PEG52400.1"/>
    <property type="molecule type" value="Genomic_DNA"/>
</dbReference>
<feature type="DNA-binding region" description="H-T-H motif" evidence="2">
    <location>
        <begin position="60"/>
        <end position="79"/>
    </location>
</feature>
<dbReference type="InterPro" id="IPR009057">
    <property type="entry name" value="Homeodomain-like_sf"/>
</dbReference>
<evidence type="ECO:0000259" key="3">
    <source>
        <dbReference type="PROSITE" id="PS50977"/>
    </source>
</evidence>
<keyword evidence="1 2" id="KW-0238">DNA-binding</keyword>
<keyword evidence="5" id="KW-1185">Reference proteome</keyword>
<evidence type="ECO:0000256" key="2">
    <source>
        <dbReference type="PROSITE-ProRule" id="PRU00335"/>
    </source>
</evidence>
<evidence type="ECO:0000256" key="1">
    <source>
        <dbReference type="ARBA" id="ARBA00023125"/>
    </source>
</evidence>
<dbReference type="AlphaFoldDB" id="A0A2A7NQ53"/>
<dbReference type="Proteomes" id="UP000220340">
    <property type="component" value="Unassembled WGS sequence"/>
</dbReference>
<reference evidence="4 5" key="1">
    <citation type="submission" date="2017-10" db="EMBL/GenBank/DDBJ databases">
        <title>The new phylogeny of genus Mycobacterium.</title>
        <authorList>
            <person name="Tortoli E."/>
            <person name="Trovato A."/>
            <person name="Cirillo D.M."/>
        </authorList>
    </citation>
    <scope>NUCLEOTIDE SEQUENCE [LARGE SCALE GENOMIC DNA]</scope>
    <source>
        <strain evidence="4 5">IP141170001</strain>
    </source>
</reference>
<dbReference type="Gene3D" id="1.10.357.10">
    <property type="entry name" value="Tetracycline Repressor, domain 2"/>
    <property type="match status" value="1"/>
</dbReference>
<evidence type="ECO:0000313" key="4">
    <source>
        <dbReference type="EMBL" id="PEG52400.1"/>
    </source>
</evidence>
<dbReference type="GO" id="GO:0000976">
    <property type="term" value="F:transcription cis-regulatory region binding"/>
    <property type="evidence" value="ECO:0007669"/>
    <property type="project" value="TreeGrafter"/>
</dbReference>
<organism evidence="4 5">
    <name type="scientific">Mycolicibacterium diernhoferi</name>
    <dbReference type="NCBI Taxonomy" id="1801"/>
    <lineage>
        <taxon>Bacteria</taxon>
        <taxon>Bacillati</taxon>
        <taxon>Actinomycetota</taxon>
        <taxon>Actinomycetes</taxon>
        <taxon>Mycobacteriales</taxon>
        <taxon>Mycobacteriaceae</taxon>
        <taxon>Mycolicibacterium</taxon>
    </lineage>
</organism>
<dbReference type="OrthoDB" id="3783612at2"/>
<comment type="caution">
    <text evidence="4">The sequence shown here is derived from an EMBL/GenBank/DDBJ whole genome shotgun (WGS) entry which is preliminary data.</text>
</comment>
<sequence>MIPVRRGQEPPAVPRERIGAVAPTKVWRGQTLRDRTADRRTALLDVGCKLLGSGGSAAVTMRAVCRDAQLSPRYFYESFDGREDLLVAVYNQVEERLLAHLMGRRTDQPVTLREVLESCADFFEEDPQRARILLREPLADDTLRKHSASRTPAFVAALIPVLGPQLNDLLAGDVARIQILSTALGGALVALYLDWADGRLNVSRDTIADAAVDIVMAMTGFRAS</sequence>
<protein>
    <submittedName>
        <fullName evidence="4">TetR/AcrR family transcriptional regulator</fullName>
    </submittedName>
</protein>
<gene>
    <name evidence="4" type="ORF">CRI78_21775</name>
</gene>
<feature type="domain" description="HTH tetR-type" evidence="3">
    <location>
        <begin position="37"/>
        <end position="97"/>
    </location>
</feature>
<accession>A0A2A7NQ53</accession>
<dbReference type="PANTHER" id="PTHR30055">
    <property type="entry name" value="HTH-TYPE TRANSCRIPTIONAL REGULATOR RUTR"/>
    <property type="match status" value="1"/>
</dbReference>